<accession>A0AA43QU50</accession>
<evidence type="ECO:0000256" key="1">
    <source>
        <dbReference type="SAM" id="MobiDB-lite"/>
    </source>
</evidence>
<keyword evidence="4" id="KW-1185">Reference proteome</keyword>
<evidence type="ECO:0000259" key="2">
    <source>
        <dbReference type="Pfam" id="PF18596"/>
    </source>
</evidence>
<dbReference type="Proteomes" id="UP001161017">
    <property type="component" value="Unassembled WGS sequence"/>
</dbReference>
<comment type="caution">
    <text evidence="3">The sequence shown here is derived from an EMBL/GenBank/DDBJ whole genome shotgun (WGS) entry which is preliminary data.</text>
</comment>
<feature type="compositionally biased region" description="Polar residues" evidence="1">
    <location>
        <begin position="259"/>
        <end position="271"/>
    </location>
</feature>
<protein>
    <recommendedName>
        <fullName evidence="2">Sld7 C-terminal domain-containing protein</fullName>
    </recommendedName>
</protein>
<organism evidence="3 4">
    <name type="scientific">Ramalina farinacea</name>
    <dbReference type="NCBI Taxonomy" id="258253"/>
    <lineage>
        <taxon>Eukaryota</taxon>
        <taxon>Fungi</taxon>
        <taxon>Dikarya</taxon>
        <taxon>Ascomycota</taxon>
        <taxon>Pezizomycotina</taxon>
        <taxon>Lecanoromycetes</taxon>
        <taxon>OSLEUM clade</taxon>
        <taxon>Lecanoromycetidae</taxon>
        <taxon>Lecanorales</taxon>
        <taxon>Lecanorineae</taxon>
        <taxon>Ramalinaceae</taxon>
        <taxon>Ramalina</taxon>
    </lineage>
</organism>
<feature type="region of interest" description="Disordered" evidence="1">
    <location>
        <begin position="138"/>
        <end position="158"/>
    </location>
</feature>
<dbReference type="EMBL" id="JAPUFD010000019">
    <property type="protein sequence ID" value="MDI1492522.1"/>
    <property type="molecule type" value="Genomic_DNA"/>
</dbReference>
<dbReference type="Pfam" id="PF18596">
    <property type="entry name" value="Sld7_C"/>
    <property type="match status" value="1"/>
</dbReference>
<feature type="region of interest" description="Disordered" evidence="1">
    <location>
        <begin position="444"/>
        <end position="476"/>
    </location>
</feature>
<reference evidence="3" key="1">
    <citation type="journal article" date="2023" name="Genome Biol. Evol.">
        <title>First Whole Genome Sequence and Flow Cytometry Genome Size Data for the Lichen-Forming Fungus Ramalina farinacea (Ascomycota).</title>
        <authorList>
            <person name="Llewellyn T."/>
            <person name="Mian S."/>
            <person name="Hill R."/>
            <person name="Leitch I.J."/>
            <person name="Gaya E."/>
        </authorList>
    </citation>
    <scope>NUCLEOTIDE SEQUENCE</scope>
    <source>
        <strain evidence="3">LIQ254RAFAR</strain>
    </source>
</reference>
<dbReference type="InterPro" id="IPR041260">
    <property type="entry name" value="Sld7_C"/>
</dbReference>
<gene>
    <name evidence="3" type="ORF">OHK93_003736</name>
</gene>
<feature type="region of interest" description="Disordered" evidence="1">
    <location>
        <begin position="251"/>
        <end position="271"/>
    </location>
</feature>
<feature type="domain" description="Sld7 C-terminal" evidence="2">
    <location>
        <begin position="330"/>
        <end position="425"/>
    </location>
</feature>
<feature type="compositionally biased region" description="Low complexity" evidence="1">
    <location>
        <begin position="456"/>
        <end position="466"/>
    </location>
</feature>
<evidence type="ECO:0000313" key="3">
    <source>
        <dbReference type="EMBL" id="MDI1492522.1"/>
    </source>
</evidence>
<dbReference type="AlphaFoldDB" id="A0AA43QU50"/>
<sequence>MTQVWSGEILSPPPADSIKDVHLFTPAVSSSSPIPRIAGLRFLATVNVAQIPLYLSLGPSLEVQTSEEATGRWFSQILSNHRGQGLTREDALEPWWKCPSGQSDLGVLVRVEGEEKAGPKRLQATELLFYAASEQRQATLPTPPASSSPGPGATDASASLSPSIKLYALPLCSDILKHARVDHGLRSPPPEREGHAHFLPRFDKKADTTTKKRKIASVFDDATRQRRKLQRRGGESVAHRMAGLEASLLVPSLPGPLERSNSSKSQPPTNIVNQRAGLARASTFSTLPSNSHSRSTSHSGTLHKRSSLQRVETYNTTGSIASETENTISEQNKAALSKVIMAGMRLHGLQSKRKPTKEASQTALSRCSSISAGILTEQGGEDEYKLVYHQTLKAALFAFRNTCATQAISQDTMRDVVDRLLDIFCVDPESSSLPLNGFASGPVAPTPLEAPNPFDAPSSSAQAAAQEPIWSTPTTKKRKVGYFDDIEPG</sequence>
<proteinExistence type="predicted"/>
<feature type="compositionally biased region" description="Low complexity" evidence="1">
    <location>
        <begin position="147"/>
        <end position="158"/>
    </location>
</feature>
<feature type="region of interest" description="Disordered" evidence="1">
    <location>
        <begin position="284"/>
        <end position="311"/>
    </location>
</feature>
<evidence type="ECO:0000313" key="4">
    <source>
        <dbReference type="Proteomes" id="UP001161017"/>
    </source>
</evidence>
<feature type="compositionally biased region" description="Low complexity" evidence="1">
    <location>
        <begin position="285"/>
        <end position="300"/>
    </location>
</feature>
<name>A0AA43QU50_9LECA</name>